<dbReference type="AlphaFoldDB" id="A3VDZ0"/>
<dbReference type="PANTHER" id="PTHR13887">
    <property type="entry name" value="GLUTATHIONE S-TRANSFERASE KAPPA"/>
    <property type="match status" value="1"/>
</dbReference>
<dbReference type="PROSITE" id="PS51352">
    <property type="entry name" value="THIOREDOXIN_2"/>
    <property type="match status" value="1"/>
</dbReference>
<proteinExistence type="predicted"/>
<evidence type="ECO:0000313" key="7">
    <source>
        <dbReference type="EMBL" id="EAQ13729.1"/>
    </source>
</evidence>
<evidence type="ECO:0000313" key="8">
    <source>
        <dbReference type="Proteomes" id="UP000002931"/>
    </source>
</evidence>
<dbReference type="EMBL" id="AAMT01000004">
    <property type="protein sequence ID" value="EAQ13729.1"/>
    <property type="molecule type" value="Genomic_DNA"/>
</dbReference>
<dbReference type="InterPro" id="IPR041205">
    <property type="entry name" value="ScsC_N"/>
</dbReference>
<evidence type="ECO:0000256" key="2">
    <source>
        <dbReference type="ARBA" id="ARBA00023002"/>
    </source>
</evidence>
<feature type="chain" id="PRO_5002661694" evidence="5">
    <location>
        <begin position="24"/>
        <end position="252"/>
    </location>
</feature>
<keyword evidence="2" id="KW-0560">Oxidoreductase</keyword>
<keyword evidence="3" id="KW-1015">Disulfide bond</keyword>
<protein>
    <submittedName>
        <fullName evidence="7">27 kDa outer membrane protein, putative</fullName>
    </submittedName>
</protein>
<dbReference type="Gene3D" id="3.40.30.10">
    <property type="entry name" value="Glutaredoxin"/>
    <property type="match status" value="1"/>
</dbReference>
<keyword evidence="1 5" id="KW-0732">Signal</keyword>
<dbReference type="CDD" id="cd03023">
    <property type="entry name" value="DsbA_Com1_like"/>
    <property type="match status" value="1"/>
</dbReference>
<dbReference type="Proteomes" id="UP000002931">
    <property type="component" value="Unassembled WGS sequence"/>
</dbReference>
<organism evidence="7 8">
    <name type="scientific">Maritimibacter alkaliphilus HTCC2654</name>
    <dbReference type="NCBI Taxonomy" id="314271"/>
    <lineage>
        <taxon>Bacteria</taxon>
        <taxon>Pseudomonadati</taxon>
        <taxon>Pseudomonadota</taxon>
        <taxon>Alphaproteobacteria</taxon>
        <taxon>Rhodobacterales</taxon>
        <taxon>Roseobacteraceae</taxon>
        <taxon>Maritimibacter</taxon>
    </lineage>
</organism>
<dbReference type="InterPro" id="IPR013766">
    <property type="entry name" value="Thioredoxin_domain"/>
</dbReference>
<reference evidence="7 8" key="1">
    <citation type="journal article" date="2010" name="J. Bacteriol.">
        <title>Genome sequences of Pelagibaca bermudensis HTCC2601T and Maritimibacter alkaliphilus HTCC2654T, the type strains of two marine Roseobacter genera.</title>
        <authorList>
            <person name="Thrash J.C."/>
            <person name="Cho J.C."/>
            <person name="Ferriera S."/>
            <person name="Johnson J."/>
            <person name="Vergin K.L."/>
            <person name="Giovannoni S.J."/>
        </authorList>
    </citation>
    <scope>NUCLEOTIDE SEQUENCE [LARGE SCALE GENOMIC DNA]</scope>
    <source>
        <strain evidence="7 8">HTCC2654</strain>
    </source>
</reference>
<evidence type="ECO:0000259" key="6">
    <source>
        <dbReference type="PROSITE" id="PS51352"/>
    </source>
</evidence>
<keyword evidence="4" id="KW-0676">Redox-active center</keyword>
<evidence type="ECO:0000256" key="4">
    <source>
        <dbReference type="ARBA" id="ARBA00023284"/>
    </source>
</evidence>
<dbReference type="SUPFAM" id="SSF52833">
    <property type="entry name" value="Thioredoxin-like"/>
    <property type="match status" value="1"/>
</dbReference>
<dbReference type="Pfam" id="PF18312">
    <property type="entry name" value="ScsC_N"/>
    <property type="match status" value="1"/>
</dbReference>
<evidence type="ECO:0000256" key="3">
    <source>
        <dbReference type="ARBA" id="ARBA00023157"/>
    </source>
</evidence>
<evidence type="ECO:0000256" key="1">
    <source>
        <dbReference type="ARBA" id="ARBA00022729"/>
    </source>
</evidence>
<comment type="caution">
    <text evidence="7">The sequence shown here is derived from an EMBL/GenBank/DDBJ whole genome shotgun (WGS) entry which is preliminary data.</text>
</comment>
<dbReference type="STRING" id="314271.RB2654_03409"/>
<dbReference type="InterPro" id="IPR001853">
    <property type="entry name" value="DSBA-like_thioredoxin_dom"/>
</dbReference>
<feature type="domain" description="Thioredoxin" evidence="6">
    <location>
        <begin position="63"/>
        <end position="250"/>
    </location>
</feature>
<feature type="signal peptide" evidence="5">
    <location>
        <begin position="1"/>
        <end position="23"/>
    </location>
</feature>
<evidence type="ECO:0000256" key="5">
    <source>
        <dbReference type="SAM" id="SignalP"/>
    </source>
</evidence>
<dbReference type="GO" id="GO:0016491">
    <property type="term" value="F:oxidoreductase activity"/>
    <property type="evidence" value="ECO:0007669"/>
    <property type="project" value="UniProtKB-KW"/>
</dbReference>
<name>A3VDZ0_9RHOB</name>
<dbReference type="HOGENOM" id="CLU_000288_47_4_5"/>
<dbReference type="PANTHER" id="PTHR13887:SF14">
    <property type="entry name" value="DISULFIDE BOND FORMATION PROTEIN D"/>
    <property type="match status" value="1"/>
</dbReference>
<keyword evidence="8" id="KW-1185">Reference proteome</keyword>
<accession>A3VDZ0</accession>
<sequence>MTMTRIVSAAALALGLASTPALSFDIGAMTEDERAMFRDEVRGYLLENPEVLMEAIAVLEQRQAEQAEANDVAMIAANEESIYNDGYSHVAGNPDGDVTLVEFVDYRCGYCRKAFPEINALLESDGNIRLIYKEFPILGQESVTSARFAIATKLAHGDEAYGEMHDALMTLRANATEEVLARMADDMGYDSQEILAKMEDPEVNRQIEENHLLAQRLEISGTPTFVLGGQMIRGYVPLEAMQEMVAAEREDS</sequence>
<dbReference type="eggNOG" id="COG1651">
    <property type="taxonomic scope" value="Bacteria"/>
</dbReference>
<dbReference type="InterPro" id="IPR036249">
    <property type="entry name" value="Thioredoxin-like_sf"/>
</dbReference>
<dbReference type="Pfam" id="PF01323">
    <property type="entry name" value="DSBA"/>
    <property type="match status" value="1"/>
</dbReference>
<gene>
    <name evidence="7" type="ORF">RB2654_03409</name>
</gene>